<name>A0ABN1HA46_9ACTN</name>
<protein>
    <recommendedName>
        <fullName evidence="6">OmpR/PhoB-type domain-containing protein</fullName>
    </recommendedName>
</protein>
<reference evidence="7 8" key="1">
    <citation type="journal article" date="2019" name="Int. J. Syst. Evol. Microbiol.">
        <title>The Global Catalogue of Microorganisms (GCM) 10K type strain sequencing project: providing services to taxonomists for standard genome sequencing and annotation.</title>
        <authorList>
            <consortium name="The Broad Institute Genomics Platform"/>
            <consortium name="The Broad Institute Genome Sequencing Center for Infectious Disease"/>
            <person name="Wu L."/>
            <person name="Ma J."/>
        </authorList>
    </citation>
    <scope>NUCLEOTIDE SEQUENCE [LARGE SCALE GENOMIC DNA]</scope>
    <source>
        <strain evidence="7 8">JCM 10671</strain>
    </source>
</reference>
<proteinExistence type="predicted"/>
<dbReference type="PROSITE" id="PS51755">
    <property type="entry name" value="OMPR_PHOB"/>
    <property type="match status" value="1"/>
</dbReference>
<dbReference type="Pfam" id="PF00486">
    <property type="entry name" value="Trans_reg_C"/>
    <property type="match status" value="1"/>
</dbReference>
<keyword evidence="4" id="KW-0804">Transcription</keyword>
<dbReference type="InterPro" id="IPR039420">
    <property type="entry name" value="WalR-like"/>
</dbReference>
<dbReference type="CDD" id="cd00383">
    <property type="entry name" value="trans_reg_C"/>
    <property type="match status" value="1"/>
</dbReference>
<dbReference type="InterPro" id="IPR016032">
    <property type="entry name" value="Sig_transdc_resp-reg_C-effctor"/>
</dbReference>
<comment type="caution">
    <text evidence="7">The sequence shown here is derived from an EMBL/GenBank/DDBJ whole genome shotgun (WGS) entry which is preliminary data.</text>
</comment>
<keyword evidence="8" id="KW-1185">Reference proteome</keyword>
<evidence type="ECO:0000256" key="2">
    <source>
        <dbReference type="ARBA" id="ARBA00023015"/>
    </source>
</evidence>
<dbReference type="PANTHER" id="PTHR48111">
    <property type="entry name" value="REGULATOR OF RPOS"/>
    <property type="match status" value="1"/>
</dbReference>
<accession>A0ABN1HA46</accession>
<dbReference type="EMBL" id="BAAAHE010000048">
    <property type="protein sequence ID" value="GAA0635118.1"/>
    <property type="molecule type" value="Genomic_DNA"/>
</dbReference>
<evidence type="ECO:0000256" key="3">
    <source>
        <dbReference type="ARBA" id="ARBA00023125"/>
    </source>
</evidence>
<dbReference type="SMART" id="SM00862">
    <property type="entry name" value="Trans_reg_C"/>
    <property type="match status" value="1"/>
</dbReference>
<sequence length="178" mass="18739">MPVQGDGVTVTIRAHLDGVVTPEVLRAVLGAAESLRELVGEALPIARTELTVSPPLPTAPLPATAAPAPAPEAAGLFIDLAGHIVTVDGVEIPLTHKEFGLLAYLATSPRRVYSRGQLLAAVWNIPHSHGIGERTVDVHVRRLRRKLGDAGAHIVTVRGTGYRFDSTTGRYAVAEAVA</sequence>
<dbReference type="PANTHER" id="PTHR48111:SF4">
    <property type="entry name" value="DNA-BINDING DUAL TRANSCRIPTIONAL REGULATOR OMPR"/>
    <property type="match status" value="1"/>
</dbReference>
<feature type="DNA-binding region" description="OmpR/PhoB-type" evidence="5">
    <location>
        <begin position="68"/>
        <end position="166"/>
    </location>
</feature>
<evidence type="ECO:0000313" key="8">
    <source>
        <dbReference type="Proteomes" id="UP001500957"/>
    </source>
</evidence>
<feature type="domain" description="OmpR/PhoB-type" evidence="6">
    <location>
        <begin position="68"/>
        <end position="166"/>
    </location>
</feature>
<evidence type="ECO:0000256" key="4">
    <source>
        <dbReference type="ARBA" id="ARBA00023163"/>
    </source>
</evidence>
<evidence type="ECO:0000256" key="5">
    <source>
        <dbReference type="PROSITE-ProRule" id="PRU01091"/>
    </source>
</evidence>
<organism evidence="7 8">
    <name type="scientific">Sporichthya brevicatena</name>
    <dbReference type="NCBI Taxonomy" id="171442"/>
    <lineage>
        <taxon>Bacteria</taxon>
        <taxon>Bacillati</taxon>
        <taxon>Actinomycetota</taxon>
        <taxon>Actinomycetes</taxon>
        <taxon>Sporichthyales</taxon>
        <taxon>Sporichthyaceae</taxon>
        <taxon>Sporichthya</taxon>
    </lineage>
</organism>
<keyword evidence="2" id="KW-0805">Transcription regulation</keyword>
<dbReference type="Proteomes" id="UP001500957">
    <property type="component" value="Unassembled WGS sequence"/>
</dbReference>
<dbReference type="SUPFAM" id="SSF46894">
    <property type="entry name" value="C-terminal effector domain of the bipartite response regulators"/>
    <property type="match status" value="1"/>
</dbReference>
<dbReference type="InterPro" id="IPR001867">
    <property type="entry name" value="OmpR/PhoB-type_DNA-bd"/>
</dbReference>
<keyword evidence="1" id="KW-0597">Phosphoprotein</keyword>
<dbReference type="Gene3D" id="1.10.10.10">
    <property type="entry name" value="Winged helix-like DNA-binding domain superfamily/Winged helix DNA-binding domain"/>
    <property type="match status" value="1"/>
</dbReference>
<evidence type="ECO:0000259" key="6">
    <source>
        <dbReference type="PROSITE" id="PS51755"/>
    </source>
</evidence>
<evidence type="ECO:0000256" key="1">
    <source>
        <dbReference type="ARBA" id="ARBA00022553"/>
    </source>
</evidence>
<dbReference type="InterPro" id="IPR036388">
    <property type="entry name" value="WH-like_DNA-bd_sf"/>
</dbReference>
<keyword evidence="3 5" id="KW-0238">DNA-binding</keyword>
<gene>
    <name evidence="7" type="ORF">GCM10009547_44090</name>
</gene>
<evidence type="ECO:0000313" key="7">
    <source>
        <dbReference type="EMBL" id="GAA0635118.1"/>
    </source>
</evidence>